<evidence type="ECO:0000313" key="2">
    <source>
        <dbReference type="EMBL" id="KAJ4410457.1"/>
    </source>
</evidence>
<dbReference type="EMBL" id="JAPEVA010000008">
    <property type="protein sequence ID" value="KAJ4410457.1"/>
    <property type="molecule type" value="Genomic_DNA"/>
</dbReference>
<dbReference type="AlphaFoldDB" id="A0A9W8ZLZ7"/>
<dbReference type="PANTHER" id="PTHR40375:SF2">
    <property type="entry name" value="SPORULATION-SPECIFIC PROTEIN 22"/>
    <property type="match status" value="1"/>
</dbReference>
<keyword evidence="3" id="KW-1185">Reference proteome</keyword>
<dbReference type="OrthoDB" id="65716at2759"/>
<gene>
    <name evidence="2" type="primary">SPO22</name>
    <name evidence="2" type="ORF">N0V91_001943</name>
</gene>
<evidence type="ECO:0000313" key="3">
    <source>
        <dbReference type="Proteomes" id="UP001140510"/>
    </source>
</evidence>
<reference evidence="2" key="1">
    <citation type="submission" date="2022-10" db="EMBL/GenBank/DDBJ databases">
        <title>Tapping the CABI collections for fungal endophytes: first genome assemblies for Collariella, Neodidymelliopsis, Ascochyta clinopodiicola, Didymella pomorum, Didymosphaeria variabile, Neocosmospora piperis and Neocucurbitaria cava.</title>
        <authorList>
            <person name="Hill R."/>
        </authorList>
    </citation>
    <scope>NUCLEOTIDE SEQUENCE</scope>
    <source>
        <strain evidence="2">IMI 355091</strain>
    </source>
</reference>
<evidence type="ECO:0000256" key="1">
    <source>
        <dbReference type="ARBA" id="ARBA00023254"/>
    </source>
</evidence>
<comment type="caution">
    <text evidence="2">The sequence shown here is derived from an EMBL/GenBank/DDBJ whole genome shotgun (WGS) entry which is preliminary data.</text>
</comment>
<dbReference type="PANTHER" id="PTHR40375">
    <property type="entry name" value="SPORULATION-SPECIFIC PROTEIN 22"/>
    <property type="match status" value="1"/>
</dbReference>
<dbReference type="GO" id="GO:0051321">
    <property type="term" value="P:meiotic cell cycle"/>
    <property type="evidence" value="ECO:0007669"/>
    <property type="project" value="UniProtKB-KW"/>
</dbReference>
<proteinExistence type="predicted"/>
<keyword evidence="1" id="KW-0469">Meiosis</keyword>
<accession>A0A9W8ZLZ7</accession>
<name>A0A9W8ZLZ7_9PLEO</name>
<protein>
    <submittedName>
        <fullName evidence="2">Sporulation-specific protein 22</fullName>
    </submittedName>
</protein>
<dbReference type="Pfam" id="PF08631">
    <property type="entry name" value="SPO22"/>
    <property type="match status" value="1"/>
</dbReference>
<sequence length="513" mass="57479">MALRQPAAKTERENKVKAVISFASSLTSRLDKPLEPTLLEDLRMNIRHLPLTASPAVIAKRDELDRLGTELWNASTRLRRDEPAQNGNITEDKGRASSRICVLRAYAFLLLDSAGSHPAKGRGRSSCIRLMKVALKAAKVCLLGQELDYARRMLESAASYEGVLANAEQHDDSDEGHVAKRLRLEYYAVRTALVGSSKRCSQDHTLTSFQAFRQDLIDVAEHMFAKCKQIGGVLSANTAEDLADLFYEIGKQALTKRNYEAAVRWLERACDMLGEQDLAMISPEASELRLCIFQGLVQAHMKLGAADSADKAWQLVKLMEADYRDKFVVSLLKIELLSSAERVDAAEYYAVLSRMIRTVVLNEINFKTLIHHIHKLKDLKYLLITQSLRSVLTLSSSVYACRALDELLKSRLTRDEHGPWIEKVVITRIWIYTSNAHAGNALEQLQETFNFLEQESGFSLSAPATHAAQTLLWKKVEAATEQEQDDTAAAWCQLCLHPVLEKAGAQNKVKITR</sequence>
<dbReference type="InterPro" id="IPR013940">
    <property type="entry name" value="Spo22/ZIP4/TEX11"/>
</dbReference>
<dbReference type="InterPro" id="IPR039057">
    <property type="entry name" value="Spo22/ZIP4"/>
</dbReference>
<organism evidence="2 3">
    <name type="scientific">Didymella pomorum</name>
    <dbReference type="NCBI Taxonomy" id="749634"/>
    <lineage>
        <taxon>Eukaryota</taxon>
        <taxon>Fungi</taxon>
        <taxon>Dikarya</taxon>
        <taxon>Ascomycota</taxon>
        <taxon>Pezizomycotina</taxon>
        <taxon>Dothideomycetes</taxon>
        <taxon>Pleosporomycetidae</taxon>
        <taxon>Pleosporales</taxon>
        <taxon>Pleosporineae</taxon>
        <taxon>Didymellaceae</taxon>
        <taxon>Didymella</taxon>
    </lineage>
</organism>
<dbReference type="GO" id="GO:0090173">
    <property type="term" value="P:regulation of synaptonemal complex assembly"/>
    <property type="evidence" value="ECO:0007669"/>
    <property type="project" value="InterPro"/>
</dbReference>
<dbReference type="Proteomes" id="UP001140510">
    <property type="component" value="Unassembled WGS sequence"/>
</dbReference>